<reference evidence="1 2" key="1">
    <citation type="submission" date="2015-09" db="EMBL/GenBank/DDBJ databases">
        <title>Genome announcement of multiple Pseudomonas syringae strains.</title>
        <authorList>
            <person name="Thakur S."/>
            <person name="Wang P.W."/>
            <person name="Gong Y."/>
            <person name="Weir B.S."/>
            <person name="Guttman D.S."/>
        </authorList>
    </citation>
    <scope>NUCLEOTIDE SEQUENCE [LARGE SCALE GENOMIC DNA]</scope>
    <source>
        <strain evidence="1 2">ICMP2802</strain>
    </source>
</reference>
<dbReference type="EMBL" id="LJPM01000447">
    <property type="protein sequence ID" value="KPW14708.1"/>
    <property type="molecule type" value="Genomic_DNA"/>
</dbReference>
<dbReference type="AlphaFoldDB" id="A0A0L8ITM3"/>
<protein>
    <submittedName>
        <fullName evidence="1">Uncharacterized protein</fullName>
    </submittedName>
</protein>
<evidence type="ECO:0000313" key="1">
    <source>
        <dbReference type="EMBL" id="KPW14708.1"/>
    </source>
</evidence>
<evidence type="ECO:0000313" key="2">
    <source>
        <dbReference type="Proteomes" id="UP000050297"/>
    </source>
</evidence>
<sequence length="55" mass="6355">MFIWLFAAMPFFAARLLADARFKVIHQLTTQPLKTLQPACNVRPARLHGPWPVYC</sequence>
<dbReference type="PATRIC" id="fig|199198.4.peg.626"/>
<proteinExistence type="predicted"/>
<accession>A0A0L8ITM3</accession>
<organism evidence="1 2">
    <name type="scientific">Pseudomonas syringae pv. aceris</name>
    <dbReference type="NCBI Taxonomy" id="199198"/>
    <lineage>
        <taxon>Bacteria</taxon>
        <taxon>Pseudomonadati</taxon>
        <taxon>Pseudomonadota</taxon>
        <taxon>Gammaproteobacteria</taxon>
        <taxon>Pseudomonadales</taxon>
        <taxon>Pseudomonadaceae</taxon>
        <taxon>Pseudomonas</taxon>
        <taxon>Pseudomonas syringae</taxon>
    </lineage>
</organism>
<name>A0A0L8ITM3_PSESX</name>
<comment type="caution">
    <text evidence="1">The sequence shown here is derived from an EMBL/GenBank/DDBJ whole genome shotgun (WGS) entry which is preliminary data.</text>
</comment>
<dbReference type="Proteomes" id="UP000050297">
    <property type="component" value="Unassembled WGS sequence"/>
</dbReference>
<gene>
    <name evidence="1" type="ORF">ALO91_102261</name>
</gene>